<protein>
    <submittedName>
        <fullName evidence="2">Uncharacterized protein</fullName>
    </submittedName>
</protein>
<keyword evidence="1" id="KW-1133">Transmembrane helix</keyword>
<evidence type="ECO:0000313" key="2">
    <source>
        <dbReference type="EMBL" id="RIA80598.1"/>
    </source>
</evidence>
<gene>
    <name evidence="2" type="ORF">C1645_838399</name>
</gene>
<accession>A0A397S3P2</accession>
<feature type="transmembrane region" description="Helical" evidence="1">
    <location>
        <begin position="28"/>
        <end position="46"/>
    </location>
</feature>
<dbReference type="EMBL" id="QKYT01000934">
    <property type="protein sequence ID" value="RIA80598.1"/>
    <property type="molecule type" value="Genomic_DNA"/>
</dbReference>
<evidence type="ECO:0000313" key="3">
    <source>
        <dbReference type="Proteomes" id="UP000265703"/>
    </source>
</evidence>
<keyword evidence="1" id="KW-0812">Transmembrane</keyword>
<keyword evidence="1" id="KW-0472">Membrane</keyword>
<proteinExistence type="predicted"/>
<comment type="caution">
    <text evidence="2">The sequence shown here is derived from an EMBL/GenBank/DDBJ whole genome shotgun (WGS) entry which is preliminary data.</text>
</comment>
<evidence type="ECO:0000256" key="1">
    <source>
        <dbReference type="SAM" id="Phobius"/>
    </source>
</evidence>
<keyword evidence="3" id="KW-1185">Reference proteome</keyword>
<dbReference type="Proteomes" id="UP000265703">
    <property type="component" value="Unassembled WGS sequence"/>
</dbReference>
<name>A0A397S3P2_9GLOM</name>
<reference evidence="2 3" key="1">
    <citation type="submission" date="2018-06" db="EMBL/GenBank/DDBJ databases">
        <title>Comparative genomics reveals the genomic features of Rhizophagus irregularis, R. cerebriforme, R. diaphanum and Gigaspora rosea, and their symbiotic lifestyle signature.</title>
        <authorList>
            <person name="Morin E."/>
            <person name="San Clemente H."/>
            <person name="Chen E.C.H."/>
            <person name="De La Providencia I."/>
            <person name="Hainaut M."/>
            <person name="Kuo A."/>
            <person name="Kohler A."/>
            <person name="Murat C."/>
            <person name="Tang N."/>
            <person name="Roy S."/>
            <person name="Loubradou J."/>
            <person name="Henrissat B."/>
            <person name="Grigoriev I.V."/>
            <person name="Corradi N."/>
            <person name="Roux C."/>
            <person name="Martin F.M."/>
        </authorList>
    </citation>
    <scope>NUCLEOTIDE SEQUENCE [LARGE SCALE GENOMIC DNA]</scope>
    <source>
        <strain evidence="2 3">DAOM 227022</strain>
    </source>
</reference>
<organism evidence="2 3">
    <name type="scientific">Glomus cerebriforme</name>
    <dbReference type="NCBI Taxonomy" id="658196"/>
    <lineage>
        <taxon>Eukaryota</taxon>
        <taxon>Fungi</taxon>
        <taxon>Fungi incertae sedis</taxon>
        <taxon>Mucoromycota</taxon>
        <taxon>Glomeromycotina</taxon>
        <taxon>Glomeromycetes</taxon>
        <taxon>Glomerales</taxon>
        <taxon>Glomeraceae</taxon>
        <taxon>Glomus</taxon>
    </lineage>
</organism>
<dbReference type="AlphaFoldDB" id="A0A397S3P2"/>
<sequence length="153" mass="17157">MVEKPCVSVRVTVGTGLSKEVVEVVVDLVSFLYLLVLVLDSFPFFLEVDPRVLRRDLGGLIERNELFSLAPEEMNTSARFLEERTLRLDSWRNELFGSASGERTLRLNSWRNELFGLTPGRTNTSARLLEERLFGSAPGGETLPPSITVCKVL</sequence>